<dbReference type="PANTHER" id="PTHR30204">
    <property type="entry name" value="REDOX-CYCLING DRUG-SENSING TRANSCRIPTIONAL ACTIVATOR SOXR"/>
    <property type="match status" value="1"/>
</dbReference>
<evidence type="ECO:0000313" key="5">
    <source>
        <dbReference type="Proteomes" id="UP000193553"/>
    </source>
</evidence>
<evidence type="ECO:0000313" key="3">
    <source>
        <dbReference type="EMBL" id="OSJ02691.1"/>
    </source>
</evidence>
<dbReference type="CDD" id="cd04781">
    <property type="entry name" value="HTH_MerR-like_sg6"/>
    <property type="match status" value="1"/>
</dbReference>
<dbReference type="AlphaFoldDB" id="A0A1X3GIC9"/>
<dbReference type="EMBL" id="NAFI01000188">
    <property type="protein sequence ID" value="OSJ02691.1"/>
    <property type="molecule type" value="Genomic_DNA"/>
</dbReference>
<dbReference type="InterPro" id="IPR047057">
    <property type="entry name" value="MerR_fam"/>
</dbReference>
<feature type="domain" description="HTH merR-type" evidence="2">
    <location>
        <begin position="1"/>
        <end position="70"/>
    </location>
</feature>
<evidence type="ECO:0000313" key="4">
    <source>
        <dbReference type="EMBL" id="OSJ21700.1"/>
    </source>
</evidence>
<dbReference type="Proteomes" id="UP000193553">
    <property type="component" value="Unassembled WGS sequence"/>
</dbReference>
<dbReference type="Proteomes" id="UP000193884">
    <property type="component" value="Unassembled WGS sequence"/>
</dbReference>
<evidence type="ECO:0000256" key="1">
    <source>
        <dbReference type="ARBA" id="ARBA00023125"/>
    </source>
</evidence>
<evidence type="ECO:0000259" key="2">
    <source>
        <dbReference type="PROSITE" id="PS50937"/>
    </source>
</evidence>
<keyword evidence="6" id="KW-1185">Reference proteome</keyword>
<reference evidence="5 6" key="1">
    <citation type="submission" date="2017-03" db="EMBL/GenBank/DDBJ databases">
        <title>Whole genome sequences of fourteen strains of Bradyrhizobium canariense and one strain of Bradyrhizobium japonicum isolated from Lupinus (Papilionoideae: Genisteae) species in Algeria.</title>
        <authorList>
            <person name="Crovadore J."/>
            <person name="Chekireb D."/>
            <person name="Brachmann A."/>
            <person name="Chablais R."/>
            <person name="Cochard B."/>
            <person name="Lefort F."/>
        </authorList>
    </citation>
    <scope>NUCLEOTIDE SEQUENCE [LARGE SCALE GENOMIC DNA]</scope>
    <source>
        <strain evidence="3 5">UBMA195</strain>
        <strain evidence="4 6">UBMAN05</strain>
    </source>
</reference>
<sequence length="144" mass="16131">MTIDIAEVARRSGVPASTLRFYEEKRLIAPIGRRGLRRLFDLEILDRLALIALGRAAGFSLDEVARMFAPDGRPRIDRRKLAAKADELDRTIRKLIAMRDGLRHAAACPAPSHMECPHFRRLMRVAALGKARSPKRAPRAPRSG</sequence>
<dbReference type="GO" id="GO:0003700">
    <property type="term" value="F:DNA-binding transcription factor activity"/>
    <property type="evidence" value="ECO:0007669"/>
    <property type="project" value="InterPro"/>
</dbReference>
<accession>A0A1X3GIC9</accession>
<dbReference type="InterPro" id="IPR000551">
    <property type="entry name" value="MerR-type_HTH_dom"/>
</dbReference>
<dbReference type="Pfam" id="PF13411">
    <property type="entry name" value="MerR_1"/>
    <property type="match status" value="1"/>
</dbReference>
<dbReference type="SUPFAM" id="SSF46955">
    <property type="entry name" value="Putative DNA-binding domain"/>
    <property type="match status" value="1"/>
</dbReference>
<dbReference type="EMBL" id="NAFK01000176">
    <property type="protein sequence ID" value="OSJ21700.1"/>
    <property type="molecule type" value="Genomic_DNA"/>
</dbReference>
<dbReference type="RefSeq" id="WP_085361906.1">
    <property type="nucleotide sequence ID" value="NZ_JAFBBN010000001.1"/>
</dbReference>
<proteinExistence type="predicted"/>
<name>A0A1X3GIC9_9BRAD</name>
<dbReference type="PROSITE" id="PS50937">
    <property type="entry name" value="HTH_MERR_2"/>
    <property type="match status" value="1"/>
</dbReference>
<gene>
    <name evidence="4" type="ORF">BST63_32560</name>
    <name evidence="3" type="ORF">BSZ18_33770</name>
</gene>
<evidence type="ECO:0000313" key="6">
    <source>
        <dbReference type="Proteomes" id="UP000193884"/>
    </source>
</evidence>
<keyword evidence="1" id="KW-0238">DNA-binding</keyword>
<dbReference type="GO" id="GO:0003677">
    <property type="term" value="F:DNA binding"/>
    <property type="evidence" value="ECO:0007669"/>
    <property type="project" value="UniProtKB-KW"/>
</dbReference>
<dbReference type="InterPro" id="IPR009061">
    <property type="entry name" value="DNA-bd_dom_put_sf"/>
</dbReference>
<dbReference type="Gene3D" id="1.10.1660.10">
    <property type="match status" value="1"/>
</dbReference>
<comment type="caution">
    <text evidence="3">The sequence shown here is derived from an EMBL/GenBank/DDBJ whole genome shotgun (WGS) entry which is preliminary data.</text>
</comment>
<dbReference type="PANTHER" id="PTHR30204:SF97">
    <property type="entry name" value="MERR FAMILY REGULATORY PROTEIN"/>
    <property type="match status" value="1"/>
</dbReference>
<dbReference type="SMART" id="SM00422">
    <property type="entry name" value="HTH_MERR"/>
    <property type="match status" value="1"/>
</dbReference>
<organism evidence="3 5">
    <name type="scientific">Bradyrhizobium canariense</name>
    <dbReference type="NCBI Taxonomy" id="255045"/>
    <lineage>
        <taxon>Bacteria</taxon>
        <taxon>Pseudomonadati</taxon>
        <taxon>Pseudomonadota</taxon>
        <taxon>Alphaproteobacteria</taxon>
        <taxon>Hyphomicrobiales</taxon>
        <taxon>Nitrobacteraceae</taxon>
        <taxon>Bradyrhizobium</taxon>
    </lineage>
</organism>
<protein>
    <submittedName>
        <fullName evidence="3">MerR family transcriptional regulator</fullName>
    </submittedName>
</protein>